<proteinExistence type="predicted"/>
<accession>A0A409WVQ0</accession>
<dbReference type="InParanoid" id="A0A409WVQ0"/>
<feature type="compositionally biased region" description="Low complexity" evidence="1">
    <location>
        <begin position="21"/>
        <end position="31"/>
    </location>
</feature>
<name>A0A409WVQ0_9AGAR</name>
<dbReference type="SUPFAM" id="SSF81383">
    <property type="entry name" value="F-box domain"/>
    <property type="match status" value="1"/>
</dbReference>
<dbReference type="InterPro" id="IPR036047">
    <property type="entry name" value="F-box-like_dom_sf"/>
</dbReference>
<dbReference type="PANTHER" id="PTHR38926:SF72">
    <property type="entry name" value="IM:7136021-RELATED"/>
    <property type="match status" value="1"/>
</dbReference>
<evidence type="ECO:0000313" key="3">
    <source>
        <dbReference type="Proteomes" id="UP000284706"/>
    </source>
</evidence>
<gene>
    <name evidence="2" type="ORF">CVT26_002287</name>
</gene>
<dbReference type="OrthoDB" id="2423701at2759"/>
<feature type="region of interest" description="Disordered" evidence="1">
    <location>
        <begin position="508"/>
        <end position="537"/>
    </location>
</feature>
<dbReference type="PANTHER" id="PTHR38926">
    <property type="entry name" value="F-BOX DOMAIN CONTAINING PROTEIN, EXPRESSED"/>
    <property type="match status" value="1"/>
</dbReference>
<dbReference type="EMBL" id="NHYE01004730">
    <property type="protein sequence ID" value="PPQ82582.1"/>
    <property type="molecule type" value="Genomic_DNA"/>
</dbReference>
<evidence type="ECO:0000256" key="1">
    <source>
        <dbReference type="SAM" id="MobiDB-lite"/>
    </source>
</evidence>
<evidence type="ECO:0008006" key="4">
    <source>
        <dbReference type="Google" id="ProtNLM"/>
    </source>
</evidence>
<organism evidence="2 3">
    <name type="scientific">Gymnopilus dilepis</name>
    <dbReference type="NCBI Taxonomy" id="231916"/>
    <lineage>
        <taxon>Eukaryota</taxon>
        <taxon>Fungi</taxon>
        <taxon>Dikarya</taxon>
        <taxon>Basidiomycota</taxon>
        <taxon>Agaricomycotina</taxon>
        <taxon>Agaricomycetes</taxon>
        <taxon>Agaricomycetidae</taxon>
        <taxon>Agaricales</taxon>
        <taxon>Agaricineae</taxon>
        <taxon>Hymenogastraceae</taxon>
        <taxon>Gymnopilus</taxon>
    </lineage>
</organism>
<protein>
    <recommendedName>
        <fullName evidence="4">F-box domain-containing protein</fullName>
    </recommendedName>
</protein>
<comment type="caution">
    <text evidence="2">The sequence shown here is derived from an EMBL/GenBank/DDBJ whole genome shotgun (WGS) entry which is preliminary data.</text>
</comment>
<evidence type="ECO:0000313" key="2">
    <source>
        <dbReference type="EMBL" id="PPQ82582.1"/>
    </source>
</evidence>
<dbReference type="Proteomes" id="UP000284706">
    <property type="component" value="Unassembled WGS sequence"/>
</dbReference>
<reference evidence="2 3" key="1">
    <citation type="journal article" date="2018" name="Evol. Lett.">
        <title>Horizontal gene cluster transfer increased hallucinogenic mushroom diversity.</title>
        <authorList>
            <person name="Reynolds H.T."/>
            <person name="Vijayakumar V."/>
            <person name="Gluck-Thaler E."/>
            <person name="Korotkin H.B."/>
            <person name="Matheny P.B."/>
            <person name="Slot J.C."/>
        </authorList>
    </citation>
    <scope>NUCLEOTIDE SEQUENCE [LARGE SCALE GENOMIC DNA]</scope>
    <source>
        <strain evidence="2 3">SRW20</strain>
    </source>
</reference>
<feature type="region of interest" description="Disordered" evidence="1">
    <location>
        <begin position="1"/>
        <end position="36"/>
    </location>
</feature>
<keyword evidence="3" id="KW-1185">Reference proteome</keyword>
<feature type="compositionally biased region" description="Polar residues" evidence="1">
    <location>
        <begin position="513"/>
        <end position="537"/>
    </location>
</feature>
<sequence>MSTSEMHAFASQPDTIQLDRSQSGQSGAQSQLPASRNPIDTLPVEVVSIAFFHYTHSVSWPKTSPLTLGKICRQWRQIAWSTPNLWTRLLMASHHAKSEIHIELAEEWLNRSGHLLLEVQYFTAYEDVRHQNDCREDILAVRRRMFNALSRHSDRWGSLSLNLPSQTIKELGTLSRPTSKLRHLSLQAKHGDRNDIHLDPDYPRIQTFATCSPKIVDLTSVHVALNWAFVTQLYIDTMNLDEVLYIFQEAHSLSSCEFEGIGTYAVDLSALARHSRDRIICQCLESLEIIFADDTAQVFLCRSISVPALRHLRLGVYDTDIMDFSMDDLVLLLAHSKCSLESLVIYESEFEKGSLIRLAPLLTSLKDLEILGGYSPPDDGHNNQDTFYHLLANPSQLSTRLLPSIAFEDPFLPSLESFELEGQGPYLWDTLPGLLQPVARNGIQHRRPLRLVTIQCHKDTETIVPYIPTDVLQELLKFDEVEFDFMVGSYEDSPVDWWEASLERMDKGEDMSESSMMQAGTLETDNGPSSSSKFRHSLSQSCPSNTGRILFSSLPVEVTSIVFTHFIYSSSSPKPSPLTLGKICHRWRQIAWSTPELWVQLSIENHQDKSEVMLELAEEWLNRSATLPLTINYSSDFGPGRYNYTNEQILEFCRRMVEVLSRRSDRWYSLTLDLPSEVIEGLEEFPQPLSSLHYLSLRTFYPDEVFEYDPNNPRIFAFSNCSPRIVQITCLKVAIDWTSVTNLNIESINVSEVLYILQRASNVCKCEILDVNNYGTSISTEMEFYSPITQPLLVSLDMSFYSGDAFTIFCRAMSLPALKHLSVVMYGRIISAPYEFSMDDFTMFLTNSSCALESLVINESDFEPGSLIRLVPLLSSLKKLTIQFGLPLSNRDTFYHFLADSTQMSNTTYSGIPLLPSLEVFEWDGCGSYPWNTIPGLLEPLTNSCTPHRRPLKSVSIWCSKTTEITPSYIPKEVIKRLSDFSGVEFEFICDSFFTEEVRIDWLKASLESQDEG</sequence>
<dbReference type="AlphaFoldDB" id="A0A409WVQ0"/>